<keyword evidence="3 5" id="KW-0375">Hydrogen ion transport</keyword>
<dbReference type="GO" id="GO:0046961">
    <property type="term" value="F:proton-transporting ATPase activity, rotational mechanism"/>
    <property type="evidence" value="ECO:0007669"/>
    <property type="project" value="InterPro"/>
</dbReference>
<dbReference type="Gene3D" id="3.40.50.12240">
    <property type="match status" value="1"/>
</dbReference>
<evidence type="ECO:0000313" key="10">
    <source>
        <dbReference type="EMBL" id="KAJ8462422.1"/>
    </source>
</evidence>
<evidence type="ECO:0000256" key="4">
    <source>
        <dbReference type="ARBA" id="ARBA00023065"/>
    </source>
</evidence>
<dbReference type="Pfam" id="PF02874">
    <property type="entry name" value="ATP-synt_ab_N"/>
    <property type="match status" value="1"/>
</dbReference>
<protein>
    <recommendedName>
        <fullName evidence="5">Vacuolar proton pump subunit B</fullName>
        <shortName evidence="5">V-ATPase subunit B</shortName>
    </recommendedName>
    <alternativeName>
        <fullName evidence="5">Vacuolar proton pump subunit B</fullName>
    </alternativeName>
</protein>
<dbReference type="InterPro" id="IPR055190">
    <property type="entry name" value="ATP-synt_VA_C"/>
</dbReference>
<dbReference type="CDD" id="cd01135">
    <property type="entry name" value="V_A-ATPase_B"/>
    <property type="match status" value="1"/>
</dbReference>
<evidence type="ECO:0000256" key="5">
    <source>
        <dbReference type="RuleBase" id="RU366021"/>
    </source>
</evidence>
<dbReference type="InterPro" id="IPR027417">
    <property type="entry name" value="P-loop_NTPase"/>
</dbReference>
<evidence type="ECO:0000313" key="11">
    <source>
        <dbReference type="Proteomes" id="UP001215151"/>
    </source>
</evidence>
<accession>A0AAD7TIY0</accession>
<dbReference type="PANTHER" id="PTHR43389:SF4">
    <property type="entry name" value="V-TYPE PROTON ATPASE SUBUNIT B"/>
    <property type="match status" value="1"/>
</dbReference>
<dbReference type="Proteomes" id="UP001215151">
    <property type="component" value="Unassembled WGS sequence"/>
</dbReference>
<keyword evidence="11" id="KW-1185">Reference proteome</keyword>
<dbReference type="CDD" id="cd18112">
    <property type="entry name" value="ATP-synt_V_A-type_beta_C"/>
    <property type="match status" value="1"/>
</dbReference>
<feature type="domain" description="ATPase F1/V1/A1 complex alpha/beta subunit N-terminal" evidence="8">
    <location>
        <begin position="35"/>
        <end position="101"/>
    </location>
</feature>
<evidence type="ECO:0000259" key="9">
    <source>
        <dbReference type="Pfam" id="PF22919"/>
    </source>
</evidence>
<gene>
    <name evidence="10" type="ORF">ONZ51_g10916</name>
</gene>
<evidence type="ECO:0000259" key="7">
    <source>
        <dbReference type="Pfam" id="PF00006"/>
    </source>
</evidence>
<dbReference type="InterPro" id="IPR000194">
    <property type="entry name" value="ATPase_F1/V1/A1_a/bsu_nucl-bd"/>
</dbReference>
<comment type="function">
    <text evidence="5">Non-catalytic subunit of the V1 complex of vacuolar(H+)-ATPase (V-ATPase), a multisubunit enzyme composed of a peripheral complex (V1) that hydrolyzes ATP and a membrane integral complex (V0) that translocates protons. V-ATPase is responsible for acidifying and maintaining the pH of intracellular compartments.</text>
</comment>
<evidence type="ECO:0000259" key="8">
    <source>
        <dbReference type="Pfam" id="PF02874"/>
    </source>
</evidence>
<dbReference type="GO" id="GO:0005524">
    <property type="term" value="F:ATP binding"/>
    <property type="evidence" value="ECO:0007669"/>
    <property type="project" value="InterPro"/>
</dbReference>
<comment type="subunit">
    <text evidence="5">V-ATPase is a heteromultimeric enzyme composed of a peripheral catalytic V1 complex attached to an integral membrane V0 proton pore complex.</text>
</comment>
<evidence type="ECO:0000256" key="1">
    <source>
        <dbReference type="ARBA" id="ARBA00008936"/>
    </source>
</evidence>
<feature type="region of interest" description="Disordered" evidence="6">
    <location>
        <begin position="490"/>
        <end position="511"/>
    </location>
</feature>
<dbReference type="PANTHER" id="PTHR43389">
    <property type="entry name" value="V-TYPE PROTON ATPASE SUBUNIT B"/>
    <property type="match status" value="1"/>
</dbReference>
<feature type="compositionally biased region" description="Basic and acidic residues" evidence="6">
    <location>
        <begin position="492"/>
        <end position="511"/>
    </location>
</feature>
<feature type="domain" description="ATPase F1/V1/A1 complex alpha/beta subunit nucleotide-binding" evidence="7">
    <location>
        <begin position="158"/>
        <end position="381"/>
    </location>
</feature>
<comment type="caution">
    <text evidence="10">The sequence shown here is derived from an EMBL/GenBank/DDBJ whole genome shotgun (WGS) entry which is preliminary data.</text>
</comment>
<dbReference type="CDD" id="cd18118">
    <property type="entry name" value="ATP-synt_V_A-type_beta_N"/>
    <property type="match status" value="1"/>
</dbReference>
<dbReference type="PIRSF" id="PIRSF039114">
    <property type="entry name" value="V-ATPsynth_beta/V-ATPase_B"/>
    <property type="match status" value="1"/>
</dbReference>
<sequence>MVASPRISDRELAAINAAAVTREYTVKPHLDYRTVSAVNGPLVVLDNVKFPSYNEIVQLTLPDGTKRGGQVLEVQGKKAIVQVFEGTSGVDVKATHVEFTGSSMKLPVAEDMLGRIFNGSGQPIDNGPKVFAEDYLDINGSPINPYSRIYPEEMIQTGISTIDVMNSIARGQKIPIFSAAGLPHNEIAAQIVRQAGLVKGPTKDVHDGHEDNFSVVFAAMGVNMETARFFKQDFEENGSLDRVTLFFNLANDPTIERIITPRLALTTAEYYAYQLEKHVLVILTDMTSYADALPAREEVPGRRGYPGYMYTDLSTIYERAGRVEGRNGSITQIPILTMPNDDITHPIPDLTGYITEGQIFVDRQLHNRQIYPPINVLPSLSRLMKSAIGEKLTRKDHGDVSNQLYAKYAIGRDAAAMKAVVGEEALSPEDKLALEFLDKFERQFVGQGAYESRSIFDSLDLAWSLLRIFPKEQLNRISPKIIAEFYGRKARKATEDAKPEAPAEDKLVDDA</sequence>
<dbReference type="GO" id="GO:0007035">
    <property type="term" value="P:vacuolar acidification"/>
    <property type="evidence" value="ECO:0007669"/>
    <property type="project" value="TreeGrafter"/>
</dbReference>
<dbReference type="InterPro" id="IPR020003">
    <property type="entry name" value="ATPase_a/bsu_AS"/>
</dbReference>
<dbReference type="NCBIfam" id="TIGR01040">
    <property type="entry name" value="V-ATPase_V1_B"/>
    <property type="match status" value="1"/>
</dbReference>
<name>A0AAD7TIY0_9APHY</name>
<keyword evidence="2 5" id="KW-0813">Transport</keyword>
<evidence type="ECO:0000256" key="3">
    <source>
        <dbReference type="ARBA" id="ARBA00022781"/>
    </source>
</evidence>
<dbReference type="NCBIfam" id="NF003235">
    <property type="entry name" value="PRK04196.1"/>
    <property type="match status" value="1"/>
</dbReference>
<dbReference type="HAMAP" id="MF_00310">
    <property type="entry name" value="ATP_synth_B_arch"/>
    <property type="match status" value="1"/>
</dbReference>
<dbReference type="Pfam" id="PF00006">
    <property type="entry name" value="ATP-synt_ab"/>
    <property type="match status" value="1"/>
</dbReference>
<comment type="similarity">
    <text evidence="1 5">Belongs to the ATPase alpha/beta chains family.</text>
</comment>
<dbReference type="PROSITE" id="PS00152">
    <property type="entry name" value="ATPASE_ALPHA_BETA"/>
    <property type="match status" value="1"/>
</dbReference>
<organism evidence="10 11">
    <name type="scientific">Trametes cubensis</name>
    <dbReference type="NCBI Taxonomy" id="1111947"/>
    <lineage>
        <taxon>Eukaryota</taxon>
        <taxon>Fungi</taxon>
        <taxon>Dikarya</taxon>
        <taxon>Basidiomycota</taxon>
        <taxon>Agaricomycotina</taxon>
        <taxon>Agaricomycetes</taxon>
        <taxon>Polyporales</taxon>
        <taxon>Polyporaceae</taxon>
        <taxon>Trametes</taxon>
    </lineage>
</organism>
<dbReference type="SUPFAM" id="SSF52540">
    <property type="entry name" value="P-loop containing nucleoside triphosphate hydrolases"/>
    <property type="match status" value="1"/>
</dbReference>
<evidence type="ECO:0000256" key="2">
    <source>
        <dbReference type="ARBA" id="ARBA00022448"/>
    </source>
</evidence>
<proteinExistence type="inferred from homology"/>
<dbReference type="EMBL" id="JAPEVG010000467">
    <property type="protein sequence ID" value="KAJ8462422.1"/>
    <property type="molecule type" value="Genomic_DNA"/>
</dbReference>
<feature type="domain" description="ATP synthase A/B type C-terminal" evidence="9">
    <location>
        <begin position="387"/>
        <end position="486"/>
    </location>
</feature>
<dbReference type="InterPro" id="IPR004100">
    <property type="entry name" value="ATPase_F1/V1/A1_a/bsu_N"/>
</dbReference>
<evidence type="ECO:0000256" key="6">
    <source>
        <dbReference type="SAM" id="MobiDB-lite"/>
    </source>
</evidence>
<dbReference type="GO" id="GO:0033180">
    <property type="term" value="C:proton-transporting V-type ATPase, V1 domain"/>
    <property type="evidence" value="ECO:0007669"/>
    <property type="project" value="InterPro"/>
</dbReference>
<dbReference type="InterPro" id="IPR005723">
    <property type="entry name" value="ATPase_V1-cplx_bsu"/>
</dbReference>
<dbReference type="FunFam" id="3.40.50.12240:FF:000001">
    <property type="entry name" value="V-type proton ATPase subunit B, brain"/>
    <property type="match status" value="1"/>
</dbReference>
<dbReference type="Pfam" id="PF22919">
    <property type="entry name" value="ATP-synt_VA_C"/>
    <property type="match status" value="1"/>
</dbReference>
<keyword evidence="4 5" id="KW-0406">Ion transport</keyword>
<dbReference type="AlphaFoldDB" id="A0AAD7TIY0"/>
<dbReference type="InterPro" id="IPR022879">
    <property type="entry name" value="V-ATPase_su_B/beta"/>
</dbReference>
<reference evidence="10" key="1">
    <citation type="submission" date="2022-11" db="EMBL/GenBank/DDBJ databases">
        <title>Genome Sequence of Cubamyces cubensis.</title>
        <authorList>
            <person name="Buettner E."/>
        </authorList>
    </citation>
    <scope>NUCLEOTIDE SEQUENCE</scope>
    <source>
        <strain evidence="10">MPL-01</strain>
    </source>
</reference>
<dbReference type="GO" id="GO:0046034">
    <property type="term" value="P:ATP metabolic process"/>
    <property type="evidence" value="ECO:0007669"/>
    <property type="project" value="InterPro"/>
</dbReference>